<dbReference type="InterPro" id="IPR011044">
    <property type="entry name" value="Quino_amine_DH_bsu"/>
</dbReference>
<dbReference type="Pfam" id="PF03022">
    <property type="entry name" value="MRJP"/>
    <property type="match status" value="1"/>
</dbReference>
<comment type="similarity">
    <text evidence="2">Belongs to the major royal jelly protein family.</text>
</comment>
<sequence>MATFKDPDIMTSGGRLWWIYTDVGVVANRLVVRDRQEGLPTLQTRRISPPVGVSQICTSYVNVAMQKTRETALPMKIVRYIQGILSIFKHVEMRVSTICVAQANMTSARAVLGLAAALALVQITTSSSYCKDLRPVIWTGGSFRWPCPSTKTIFKNSGQYVSKNIIGIRAQIFQDMAFVALPRFKPGNPVTLAILDLNSKSCQAELVPFPCWSMQEEGNCRSLQSVVDLHMDAQDILWVLDVGIVNILESPVRRCSPKVVAFSAKTGKVLKIIDLSGLVCEISRLQYLVVDYSADGQCFLYISDAAARAILVYDLAEGRGYRVVLPKAVTLGCSKRDVLSLALVRRRCGNTYLYFTYLSSPRLFAIKTQFLRKGATSGRVVDLGPKPGKIVIIGTDNGAAIFFRFEGQGDIYRWDTNKCFRRENFIIVHRSLSCYLATHALADYGRGRMVVLESNFHDYVKGTVGCGAVQSLSVMQNC</sequence>
<organism evidence="4">
    <name type="scientific">Timema genevievae</name>
    <name type="common">Walking stick</name>
    <dbReference type="NCBI Taxonomy" id="629358"/>
    <lineage>
        <taxon>Eukaryota</taxon>
        <taxon>Metazoa</taxon>
        <taxon>Ecdysozoa</taxon>
        <taxon>Arthropoda</taxon>
        <taxon>Hexapoda</taxon>
        <taxon>Insecta</taxon>
        <taxon>Pterygota</taxon>
        <taxon>Neoptera</taxon>
        <taxon>Polyneoptera</taxon>
        <taxon>Phasmatodea</taxon>
        <taxon>Timematodea</taxon>
        <taxon>Timematoidea</taxon>
        <taxon>Timematidae</taxon>
        <taxon>Timema</taxon>
    </lineage>
</organism>
<dbReference type="InterPro" id="IPR017996">
    <property type="entry name" value="MRJP/yellow-related"/>
</dbReference>
<dbReference type="AlphaFoldDB" id="A0A7R9PLC6"/>
<evidence type="ECO:0000256" key="1">
    <source>
        <dbReference type="ARBA" id="ARBA00004613"/>
    </source>
</evidence>
<evidence type="ECO:0008006" key="5">
    <source>
        <dbReference type="Google" id="ProtNLM"/>
    </source>
</evidence>
<protein>
    <recommendedName>
        <fullName evidence="5">Bee-milk protein</fullName>
    </recommendedName>
</protein>
<name>A0A7R9PLC6_TIMGE</name>
<keyword evidence="3" id="KW-0964">Secreted</keyword>
<dbReference type="PANTHER" id="PTHR10009">
    <property type="entry name" value="PROTEIN YELLOW-RELATED"/>
    <property type="match status" value="1"/>
</dbReference>
<accession>A0A7R9PLC6</accession>
<evidence type="ECO:0000313" key="4">
    <source>
        <dbReference type="EMBL" id="CAD7593518.1"/>
    </source>
</evidence>
<dbReference type="SUPFAM" id="SSF50969">
    <property type="entry name" value="YVTN repeat-like/Quinoprotein amine dehydrogenase"/>
    <property type="match status" value="1"/>
</dbReference>
<gene>
    <name evidence="4" type="ORF">TGEB3V08_LOCUS5340</name>
</gene>
<dbReference type="EMBL" id="OE840977">
    <property type="protein sequence ID" value="CAD7593518.1"/>
    <property type="molecule type" value="Genomic_DNA"/>
</dbReference>
<dbReference type="PANTHER" id="PTHR10009:SF8">
    <property type="entry name" value="IP19120P"/>
    <property type="match status" value="1"/>
</dbReference>
<comment type="subcellular location">
    <subcellularLocation>
        <location evidence="1">Secreted</location>
    </subcellularLocation>
</comment>
<evidence type="ECO:0000256" key="2">
    <source>
        <dbReference type="ARBA" id="ARBA00009127"/>
    </source>
</evidence>
<dbReference type="InterPro" id="IPR011042">
    <property type="entry name" value="6-blade_b-propeller_TolB-like"/>
</dbReference>
<reference evidence="4" key="1">
    <citation type="submission" date="2020-11" db="EMBL/GenBank/DDBJ databases">
        <authorList>
            <person name="Tran Van P."/>
        </authorList>
    </citation>
    <scope>NUCLEOTIDE SEQUENCE</scope>
</reference>
<dbReference type="Gene3D" id="2.120.10.30">
    <property type="entry name" value="TolB, C-terminal domain"/>
    <property type="match status" value="1"/>
</dbReference>
<dbReference type="GO" id="GO:0005576">
    <property type="term" value="C:extracellular region"/>
    <property type="evidence" value="ECO:0007669"/>
    <property type="project" value="UniProtKB-SubCell"/>
</dbReference>
<evidence type="ECO:0000256" key="3">
    <source>
        <dbReference type="ARBA" id="ARBA00022525"/>
    </source>
</evidence>
<proteinExistence type="inferred from homology"/>